<evidence type="ECO:0000313" key="1">
    <source>
        <dbReference type="Proteomes" id="UP000492821"/>
    </source>
</evidence>
<accession>A0A7E4VU67</accession>
<dbReference type="AlphaFoldDB" id="A0A7E4VU67"/>
<keyword evidence="1" id="KW-1185">Reference proteome</keyword>
<dbReference type="WBParaSite" id="Pan_g3408.t1">
    <property type="protein sequence ID" value="Pan_g3408.t1"/>
    <property type="gene ID" value="Pan_g3408"/>
</dbReference>
<reference evidence="2" key="2">
    <citation type="submission" date="2020-10" db="UniProtKB">
        <authorList>
            <consortium name="WormBaseParasite"/>
        </authorList>
    </citation>
    <scope>IDENTIFICATION</scope>
</reference>
<protein>
    <submittedName>
        <fullName evidence="2">Uncharacterized protein</fullName>
    </submittedName>
</protein>
<dbReference type="Proteomes" id="UP000492821">
    <property type="component" value="Unassembled WGS sequence"/>
</dbReference>
<reference evidence="1" key="1">
    <citation type="journal article" date="2013" name="Genetics">
        <title>The draft genome and transcriptome of Panagrellus redivivus are shaped by the harsh demands of a free-living lifestyle.</title>
        <authorList>
            <person name="Srinivasan J."/>
            <person name="Dillman A.R."/>
            <person name="Macchietto M.G."/>
            <person name="Heikkinen L."/>
            <person name="Lakso M."/>
            <person name="Fracchia K.M."/>
            <person name="Antoshechkin I."/>
            <person name="Mortazavi A."/>
            <person name="Wong G."/>
            <person name="Sternberg P.W."/>
        </authorList>
    </citation>
    <scope>NUCLEOTIDE SEQUENCE [LARGE SCALE GENOMIC DNA]</scope>
    <source>
        <strain evidence="1">MT8872</strain>
    </source>
</reference>
<sequence>MRSIHLSKWSNGQRHVPFDLNKQLINIYGQVASTQSQRYSESIYEHSGNTNAIILKGNVMITKNPMYSVIWDPELICLRVLL</sequence>
<evidence type="ECO:0000313" key="2">
    <source>
        <dbReference type="WBParaSite" id="Pan_g3408.t1"/>
    </source>
</evidence>
<organism evidence="1 2">
    <name type="scientific">Panagrellus redivivus</name>
    <name type="common">Microworm</name>
    <dbReference type="NCBI Taxonomy" id="6233"/>
    <lineage>
        <taxon>Eukaryota</taxon>
        <taxon>Metazoa</taxon>
        <taxon>Ecdysozoa</taxon>
        <taxon>Nematoda</taxon>
        <taxon>Chromadorea</taxon>
        <taxon>Rhabditida</taxon>
        <taxon>Tylenchina</taxon>
        <taxon>Panagrolaimomorpha</taxon>
        <taxon>Panagrolaimoidea</taxon>
        <taxon>Panagrolaimidae</taxon>
        <taxon>Panagrellus</taxon>
    </lineage>
</organism>
<name>A0A7E4VU67_PANRE</name>
<proteinExistence type="predicted"/>